<feature type="compositionally biased region" description="Basic and acidic residues" evidence="1">
    <location>
        <begin position="63"/>
        <end position="78"/>
    </location>
</feature>
<protein>
    <submittedName>
        <fullName evidence="2">Uncharacterized protein</fullName>
    </submittedName>
</protein>
<proteinExistence type="predicted"/>
<comment type="caution">
    <text evidence="2">The sequence shown here is derived from an EMBL/GenBank/DDBJ whole genome shotgun (WGS) entry which is preliminary data.</text>
</comment>
<name>A0ABP6YQ14_9PSEU</name>
<keyword evidence="3" id="KW-1185">Reference proteome</keyword>
<organism evidence="2 3">
    <name type="scientific">Amycolatopsis ultiminotia</name>
    <dbReference type="NCBI Taxonomy" id="543629"/>
    <lineage>
        <taxon>Bacteria</taxon>
        <taxon>Bacillati</taxon>
        <taxon>Actinomycetota</taxon>
        <taxon>Actinomycetes</taxon>
        <taxon>Pseudonocardiales</taxon>
        <taxon>Pseudonocardiaceae</taxon>
        <taxon>Amycolatopsis</taxon>
    </lineage>
</organism>
<dbReference type="EMBL" id="BAAAZN010000035">
    <property type="protein sequence ID" value="GAA3587242.1"/>
    <property type="molecule type" value="Genomic_DNA"/>
</dbReference>
<gene>
    <name evidence="2" type="ORF">GCM10022222_84870</name>
</gene>
<feature type="region of interest" description="Disordered" evidence="1">
    <location>
        <begin position="1"/>
        <end position="97"/>
    </location>
</feature>
<evidence type="ECO:0000313" key="2">
    <source>
        <dbReference type="EMBL" id="GAA3587242.1"/>
    </source>
</evidence>
<evidence type="ECO:0000313" key="3">
    <source>
        <dbReference type="Proteomes" id="UP001500689"/>
    </source>
</evidence>
<reference evidence="3" key="1">
    <citation type="journal article" date="2019" name="Int. J. Syst. Evol. Microbiol.">
        <title>The Global Catalogue of Microorganisms (GCM) 10K type strain sequencing project: providing services to taxonomists for standard genome sequencing and annotation.</title>
        <authorList>
            <consortium name="The Broad Institute Genomics Platform"/>
            <consortium name="The Broad Institute Genome Sequencing Center for Infectious Disease"/>
            <person name="Wu L."/>
            <person name="Ma J."/>
        </authorList>
    </citation>
    <scope>NUCLEOTIDE SEQUENCE [LARGE SCALE GENOMIC DNA]</scope>
    <source>
        <strain evidence="3">JCM 16898</strain>
    </source>
</reference>
<feature type="compositionally biased region" description="Basic and acidic residues" evidence="1">
    <location>
        <begin position="40"/>
        <end position="55"/>
    </location>
</feature>
<dbReference type="Proteomes" id="UP001500689">
    <property type="component" value="Unassembled WGS sequence"/>
</dbReference>
<sequence>MVELAEEGGTGQNQRSHGGKCPDVTTHRRAGRGTGPAGEHPPEDCPEPGHDRNDDQASGLGGRDCHHRDVADRYRPEDDAGCCSKQEPRKSDAIAGRHCPNINVVRDAVG</sequence>
<evidence type="ECO:0000256" key="1">
    <source>
        <dbReference type="SAM" id="MobiDB-lite"/>
    </source>
</evidence>
<accession>A0ABP6YQ14</accession>